<reference evidence="1" key="1">
    <citation type="submission" date="2009-04" db="EMBL/GenBank/DDBJ databases">
        <authorList>
            <person name="Weinstock G."/>
            <person name="Sodergren E."/>
            <person name="Clifton S."/>
            <person name="Fulton L."/>
            <person name="Fulton B."/>
            <person name="Courtney L."/>
            <person name="Fronick C."/>
            <person name="Harrison M."/>
            <person name="Strong C."/>
            <person name="Farmer C."/>
            <person name="Delahaunty K."/>
            <person name="Markovic C."/>
            <person name="Hall O."/>
            <person name="Minx P."/>
            <person name="Tomlinson C."/>
            <person name="Mitreva M."/>
            <person name="Nelson J."/>
            <person name="Hou S."/>
            <person name="Wollam A."/>
            <person name="Pepin K.H."/>
            <person name="Johnson M."/>
            <person name="Bhonagiri V."/>
            <person name="Nash W.E."/>
            <person name="Warren W."/>
            <person name="Chinwalla A."/>
            <person name="Mardis E.R."/>
            <person name="Wilson R.K."/>
        </authorList>
    </citation>
    <scope>NUCLEOTIDE SEQUENCE [LARGE SCALE GENOMIC DNA]</scope>
    <source>
        <strain evidence="1">DSM 14600</strain>
    </source>
</reference>
<proteinExistence type="predicted"/>
<comment type="caution">
    <text evidence="1">The sequence shown here is derived from an EMBL/GenBank/DDBJ whole genome shotgun (WGS) entry which is preliminary data.</text>
</comment>
<gene>
    <name evidence="1" type="ORF">GCWU000342_01893</name>
</gene>
<dbReference type="HOGENOM" id="CLU_3084707_0_0_9"/>
<organism evidence="1 2">
    <name type="scientific">Shuttleworthella satelles DSM 14600</name>
    <dbReference type="NCBI Taxonomy" id="626523"/>
    <lineage>
        <taxon>Bacteria</taxon>
        <taxon>Bacillati</taxon>
        <taxon>Bacillota</taxon>
        <taxon>Clostridia</taxon>
        <taxon>Lachnospirales</taxon>
        <taxon>Lachnospiraceae</taxon>
        <taxon>Shuttleworthella</taxon>
    </lineage>
</organism>
<evidence type="ECO:0000313" key="2">
    <source>
        <dbReference type="Proteomes" id="UP000003494"/>
    </source>
</evidence>
<dbReference type="STRING" id="626523.GCWU000342_01893"/>
<dbReference type="EMBL" id="ACIP02000004">
    <property type="protein sequence ID" value="EEP27898.1"/>
    <property type="molecule type" value="Genomic_DNA"/>
</dbReference>
<sequence>MRIPRREQAGKVMAGLAGHRIDESIPAVETGKILTALVAHRVNERISDRVSR</sequence>
<dbReference type="AlphaFoldDB" id="C4GD48"/>
<evidence type="ECO:0000313" key="1">
    <source>
        <dbReference type="EMBL" id="EEP27898.1"/>
    </source>
</evidence>
<keyword evidence="2" id="KW-1185">Reference proteome</keyword>
<dbReference type="Proteomes" id="UP000003494">
    <property type="component" value="Unassembled WGS sequence"/>
</dbReference>
<accession>C4GD48</accession>
<name>C4GD48_9FIRM</name>
<protein>
    <submittedName>
        <fullName evidence="1">Uncharacterized protein</fullName>
    </submittedName>
</protein>